<evidence type="ECO:0000313" key="2">
    <source>
        <dbReference type="Proteomes" id="UP000736787"/>
    </source>
</evidence>
<name>A0A8T1D0F3_9STRA</name>
<protein>
    <submittedName>
        <fullName evidence="1">Uncharacterized protein</fullName>
    </submittedName>
</protein>
<proteinExistence type="predicted"/>
<sequence>MQCAILERWALARCHDVTEALVRLNAEKTLGRGPDAGCGASKMRDRQ</sequence>
<accession>A0A8T1D0F3</accession>
<evidence type="ECO:0000313" key="1">
    <source>
        <dbReference type="EMBL" id="KAG2931828.1"/>
    </source>
</evidence>
<reference evidence="1" key="1">
    <citation type="submission" date="2018-10" db="EMBL/GenBank/DDBJ databases">
        <title>Effector identification in a new, highly contiguous assembly of the strawberry crown rot pathogen Phytophthora cactorum.</title>
        <authorList>
            <person name="Armitage A.D."/>
            <person name="Nellist C.F."/>
            <person name="Bates H."/>
            <person name="Vickerstaff R.J."/>
            <person name="Harrison R.J."/>
        </authorList>
    </citation>
    <scope>NUCLEOTIDE SEQUENCE</scope>
    <source>
        <strain evidence="1">4040</strain>
    </source>
</reference>
<dbReference type="AlphaFoldDB" id="A0A8T1D0F3"/>
<organism evidence="1 2">
    <name type="scientific">Phytophthora cactorum</name>
    <dbReference type="NCBI Taxonomy" id="29920"/>
    <lineage>
        <taxon>Eukaryota</taxon>
        <taxon>Sar</taxon>
        <taxon>Stramenopiles</taxon>
        <taxon>Oomycota</taxon>
        <taxon>Peronosporomycetes</taxon>
        <taxon>Peronosporales</taxon>
        <taxon>Peronosporaceae</taxon>
        <taxon>Phytophthora</taxon>
    </lineage>
</organism>
<gene>
    <name evidence="1" type="ORF">PC117_g13325</name>
</gene>
<dbReference type="Proteomes" id="UP000736787">
    <property type="component" value="Unassembled WGS sequence"/>
</dbReference>
<dbReference type="EMBL" id="RCMK01000387">
    <property type="protein sequence ID" value="KAG2931828.1"/>
    <property type="molecule type" value="Genomic_DNA"/>
</dbReference>
<comment type="caution">
    <text evidence="1">The sequence shown here is derived from an EMBL/GenBank/DDBJ whole genome shotgun (WGS) entry which is preliminary data.</text>
</comment>